<keyword evidence="2" id="KW-1185">Reference proteome</keyword>
<dbReference type="EMBL" id="CP000252">
    <property type="protein sequence ID" value="ABC78358.1"/>
    <property type="molecule type" value="Genomic_DNA"/>
</dbReference>
<reference evidence="1 2" key="1">
    <citation type="journal article" date="2007" name="Proc. Natl. Acad. Sci. U.S.A.">
        <title>The genome of Syntrophus aciditrophicus: life at the thermodynamic limit of microbial growth.</title>
        <authorList>
            <person name="McInerney M.J."/>
            <person name="Rohlin L."/>
            <person name="Mouttaki H."/>
            <person name="Kim U."/>
            <person name="Krupp R.S."/>
            <person name="Rios-Hernandez L."/>
            <person name="Sieber J."/>
            <person name="Struchtemeyer C.G."/>
            <person name="Bhattacharyya A."/>
            <person name="Campbell J.W."/>
            <person name="Gunsalus R.P."/>
        </authorList>
    </citation>
    <scope>NUCLEOTIDE SEQUENCE [LARGE SCALE GENOMIC DNA]</scope>
    <source>
        <strain evidence="1 2">SB</strain>
    </source>
</reference>
<dbReference type="HOGENOM" id="CLU_2262417_0_0_7"/>
<evidence type="ECO:0000313" key="1">
    <source>
        <dbReference type="EMBL" id="ABC78358.1"/>
    </source>
</evidence>
<accession>Q2LWA1</accession>
<gene>
    <name evidence="1" type="ORF">SYN_01249</name>
</gene>
<proteinExistence type="predicted"/>
<evidence type="ECO:0000313" key="2">
    <source>
        <dbReference type="Proteomes" id="UP000001933"/>
    </source>
</evidence>
<dbReference type="Proteomes" id="UP000001933">
    <property type="component" value="Chromosome"/>
</dbReference>
<name>Q2LWA1_SYNAS</name>
<dbReference type="AlphaFoldDB" id="Q2LWA1"/>
<dbReference type="KEGG" id="sat:SYN_01249"/>
<dbReference type="InParanoid" id="Q2LWA1"/>
<protein>
    <submittedName>
        <fullName evidence="1">Hypothetical cytosolic protein</fullName>
    </submittedName>
</protein>
<organism evidence="1 2">
    <name type="scientific">Syntrophus aciditrophicus (strain SB)</name>
    <dbReference type="NCBI Taxonomy" id="56780"/>
    <lineage>
        <taxon>Bacteria</taxon>
        <taxon>Pseudomonadati</taxon>
        <taxon>Thermodesulfobacteriota</taxon>
        <taxon>Syntrophia</taxon>
        <taxon>Syntrophales</taxon>
        <taxon>Syntrophaceae</taxon>
        <taxon>Syntrophus</taxon>
    </lineage>
</organism>
<sequence length="103" mass="11666">MFPLETCDNDGNNNLLKGTLMKTELLNEYIFTEIVMEIAQAMRRTRQKQMEADGASQEEVANTPITVEDRRKALNILESERQQVVALLAELNTDFSGFSEGCH</sequence>